<dbReference type="EMBL" id="QGDO01000011">
    <property type="protein sequence ID" value="PWJ34190.1"/>
    <property type="molecule type" value="Genomic_DNA"/>
</dbReference>
<evidence type="ECO:0000256" key="1">
    <source>
        <dbReference type="ARBA" id="ARBA00022729"/>
    </source>
</evidence>
<proteinExistence type="predicted"/>
<dbReference type="RefSeq" id="WP_109623039.1">
    <property type="nucleotide sequence ID" value="NZ_QGDO01000011.1"/>
</dbReference>
<dbReference type="OrthoDB" id="1094316at2"/>
<name>A0A315YWP3_SEDFL</name>
<gene>
    <name evidence="4" type="ORF">BC781_111100</name>
</gene>
<dbReference type="InterPro" id="IPR027385">
    <property type="entry name" value="Beta-barrel_OMP"/>
</dbReference>
<dbReference type="Proteomes" id="UP000245535">
    <property type="component" value="Unassembled WGS sequence"/>
</dbReference>
<keyword evidence="1 2" id="KW-0732">Signal</keyword>
<organism evidence="4 5">
    <name type="scientific">Sediminitomix flava</name>
    <dbReference type="NCBI Taxonomy" id="379075"/>
    <lineage>
        <taxon>Bacteria</taxon>
        <taxon>Pseudomonadati</taxon>
        <taxon>Bacteroidota</taxon>
        <taxon>Cytophagia</taxon>
        <taxon>Cytophagales</taxon>
        <taxon>Flammeovirgaceae</taxon>
        <taxon>Sediminitomix</taxon>
    </lineage>
</organism>
<dbReference type="AlphaFoldDB" id="A0A315YWP3"/>
<protein>
    <submittedName>
        <fullName evidence="4">Outer membrane protein with beta-barrel domain</fullName>
    </submittedName>
</protein>
<sequence length="200" mass="22986">MKNIIRYTLITFCLAFSIQNSSAQMYSSLTYDVSFPLSHEVIDFIDDTSWRGFTFKVGGEITENIGAGIYSGWYVFNEKVRGEQITTDISTLSGVQFRYINIVPIMADVHYRMANSGDWTPYGSLGIGTYFFKHTTDVGILRISDDEWHFGLAPEVGVAYHLRENSHLLLSIRYNHAFPTKDWNTQSFFQINVGLMWSEW</sequence>
<evidence type="ECO:0000259" key="3">
    <source>
        <dbReference type="Pfam" id="PF13505"/>
    </source>
</evidence>
<dbReference type="SUPFAM" id="SSF56925">
    <property type="entry name" value="OMPA-like"/>
    <property type="match status" value="1"/>
</dbReference>
<comment type="caution">
    <text evidence="4">The sequence shown here is derived from an EMBL/GenBank/DDBJ whole genome shotgun (WGS) entry which is preliminary data.</text>
</comment>
<feature type="chain" id="PRO_5016378180" evidence="2">
    <location>
        <begin position="24"/>
        <end position="200"/>
    </location>
</feature>
<dbReference type="InterPro" id="IPR011250">
    <property type="entry name" value="OMP/PagP_B-barrel"/>
</dbReference>
<evidence type="ECO:0000256" key="2">
    <source>
        <dbReference type="SAM" id="SignalP"/>
    </source>
</evidence>
<keyword evidence="5" id="KW-1185">Reference proteome</keyword>
<feature type="signal peptide" evidence="2">
    <location>
        <begin position="1"/>
        <end position="23"/>
    </location>
</feature>
<dbReference type="Gene3D" id="2.40.160.20">
    <property type="match status" value="1"/>
</dbReference>
<evidence type="ECO:0000313" key="4">
    <source>
        <dbReference type="EMBL" id="PWJ34190.1"/>
    </source>
</evidence>
<reference evidence="4 5" key="1">
    <citation type="submission" date="2018-03" db="EMBL/GenBank/DDBJ databases">
        <title>Genomic Encyclopedia of Archaeal and Bacterial Type Strains, Phase II (KMG-II): from individual species to whole genera.</title>
        <authorList>
            <person name="Goeker M."/>
        </authorList>
    </citation>
    <scope>NUCLEOTIDE SEQUENCE [LARGE SCALE GENOMIC DNA]</scope>
    <source>
        <strain evidence="4 5">DSM 28229</strain>
    </source>
</reference>
<evidence type="ECO:0000313" key="5">
    <source>
        <dbReference type="Proteomes" id="UP000245535"/>
    </source>
</evidence>
<feature type="domain" description="Outer membrane protein beta-barrel" evidence="3">
    <location>
        <begin position="24"/>
        <end position="195"/>
    </location>
</feature>
<dbReference type="Pfam" id="PF13505">
    <property type="entry name" value="OMP_b-brl"/>
    <property type="match status" value="1"/>
</dbReference>
<accession>A0A315YWP3</accession>